<evidence type="ECO:0000256" key="9">
    <source>
        <dbReference type="ARBA" id="ARBA00022989"/>
    </source>
</evidence>
<sequence>MWLWIRKDMDVFHILLLLVVSWSRTRALINLKYTVDEEQRAGTQIANVARDAKDAGFVLDPRQPAFRVVSNSAPHLVDINASGLLVTKQKIDRDMLCRQMPKCVISLEVMSNSMEICVIKIEIKDLNDNAPSFPTDQIDLEISETASPGTRIPLESAYDPDSGNFGVQTYEITPNDMFGLEIKTRGDGSRFAELVVEKNLDRETQSHYNYIITALDGGDPSNFGTVELNIKVIDSNDNNPVFEEPAYTVNVPENSPLNAMVIDLNATDPDEGTNGEIVYSFNSYVSDKTRELFKIDPKTGVITVIGAIDYEEGHVYEIDVQAKDLGPNSIPAHCKVTVNVLDVNDNVPVINLLSVNSEVVEVSENAPPGYVIALVRVSDRDSGINGRVVCKLIGNVPFRLQEYESFSTILVDGRLDREQRDQYNLTIQAKDSGNPSLQSTKSFTVRITDENDNHPHFSKTFYQVIVSENNTPGAYLLSVSARDPDLGLNGSVSYQLVPSQVKDMPVFTYVSINPTTGDIYALRSFNHEQTKAFEFKISAKDGGTPPLQSNVTVRVIVVDVNDNTPVITAPPLVNGTSEVYIPRNAGVGYLVTVVKADDYDEGENGRLSYEITEGDRGFFEIDQINGEIRTTRSFGENSKTTYELIVAAQDHGKPSLSASALILIYLSPALDAQESIGSVNLSLIFIIALGSIAAILFVTMIFVAVKCKRDNKEIRTYNCSSSTFKDLEGNSLKDSGHEESDQTDSEHDVQRGLYCDTAVNDVLNTSANSVGTQQTEQDQNEGFHCREECRILGHSDRCWMPRVPVPARAKSPEHGRNIIALSIEATTVDTESFEDCNTKRTFATFGKDGNEHPIDDRATLKGKRTVDLPICSPKVNCAIREAGNGCEAVSPITSPLHLKSPLPAKPSATYNIMHCPGSREMEQFVSNGPSRPSDAEPRGADSENVMHEINPLLQECREKDSVGVKRLKDIVL</sequence>
<feature type="domain" description="Cadherin" evidence="17">
    <location>
        <begin position="458"/>
        <end position="567"/>
    </location>
</feature>
<dbReference type="GO" id="GO:0005509">
    <property type="term" value="F:calcium ion binding"/>
    <property type="evidence" value="ECO:0007669"/>
    <property type="project" value="UniProtKB-UniRule"/>
</dbReference>
<evidence type="ECO:0000256" key="16">
    <source>
        <dbReference type="SAM" id="Phobius"/>
    </source>
</evidence>
<evidence type="ECO:0000256" key="12">
    <source>
        <dbReference type="ARBA" id="ARBA00023180"/>
    </source>
</evidence>
<evidence type="ECO:0000256" key="15">
    <source>
        <dbReference type="SAM" id="MobiDB-lite"/>
    </source>
</evidence>
<dbReference type="FunFam" id="2.60.40.60:FF:000007">
    <property type="entry name" value="Protocadherin alpha 2"/>
    <property type="match status" value="1"/>
</dbReference>
<dbReference type="GO" id="GO:0007156">
    <property type="term" value="P:homophilic cell adhesion via plasma membrane adhesion molecules"/>
    <property type="evidence" value="ECO:0007669"/>
    <property type="project" value="InterPro"/>
</dbReference>
<comment type="subcellular location">
    <subcellularLocation>
        <location evidence="1">Cell membrane</location>
        <topology evidence="1">Single-pass type I membrane protein</topology>
    </subcellularLocation>
</comment>
<evidence type="ECO:0000256" key="2">
    <source>
        <dbReference type="ARBA" id="ARBA00022475"/>
    </source>
</evidence>
<keyword evidence="10 16" id="KW-0472">Membrane</keyword>
<dbReference type="SUPFAM" id="SSF49313">
    <property type="entry name" value="Cadherin-like"/>
    <property type="match status" value="5"/>
</dbReference>
<proteinExistence type="predicted"/>
<evidence type="ECO:0000256" key="7">
    <source>
        <dbReference type="ARBA" id="ARBA00022837"/>
    </source>
</evidence>
<keyword evidence="19" id="KW-1185">Reference proteome</keyword>
<feature type="domain" description="Cadherin" evidence="17">
    <location>
        <begin position="134"/>
        <end position="242"/>
    </location>
</feature>
<evidence type="ECO:0000313" key="18">
    <source>
        <dbReference type="EMBL" id="DBA20376.1"/>
    </source>
</evidence>
<keyword evidence="7 14" id="KW-0106">Calcium</keyword>
<dbReference type="PRINTS" id="PR00205">
    <property type="entry name" value="CADHERIN"/>
</dbReference>
<dbReference type="GO" id="GO:0005886">
    <property type="term" value="C:plasma membrane"/>
    <property type="evidence" value="ECO:0007669"/>
    <property type="project" value="UniProtKB-SubCell"/>
</dbReference>
<evidence type="ECO:0000256" key="8">
    <source>
        <dbReference type="ARBA" id="ARBA00022889"/>
    </source>
</evidence>
<name>A0AAV3A7M0_PYXAD</name>
<protein>
    <recommendedName>
        <fullName evidence="13">Protocadherin-19</fullName>
    </recommendedName>
</protein>
<dbReference type="Proteomes" id="UP001181693">
    <property type="component" value="Unassembled WGS sequence"/>
</dbReference>
<evidence type="ECO:0000313" key="19">
    <source>
        <dbReference type="Proteomes" id="UP001181693"/>
    </source>
</evidence>
<feature type="domain" description="Cadherin" evidence="17">
    <location>
        <begin position="34"/>
        <end position="133"/>
    </location>
</feature>
<evidence type="ECO:0000256" key="3">
    <source>
        <dbReference type="ARBA" id="ARBA00022692"/>
    </source>
</evidence>
<keyword evidence="12" id="KW-0325">Glycoprotein</keyword>
<feature type="domain" description="Cadherin" evidence="17">
    <location>
        <begin position="243"/>
        <end position="350"/>
    </location>
</feature>
<evidence type="ECO:0000256" key="5">
    <source>
        <dbReference type="ARBA" id="ARBA00022729"/>
    </source>
</evidence>
<feature type="transmembrane region" description="Helical" evidence="16">
    <location>
        <begin position="683"/>
        <end position="705"/>
    </location>
</feature>
<evidence type="ECO:0000256" key="11">
    <source>
        <dbReference type="ARBA" id="ARBA00023157"/>
    </source>
</evidence>
<evidence type="ECO:0000256" key="14">
    <source>
        <dbReference type="PROSITE-ProRule" id="PRU00043"/>
    </source>
</evidence>
<dbReference type="InterPro" id="IPR002126">
    <property type="entry name" value="Cadherin-like_dom"/>
</dbReference>
<dbReference type="InterPro" id="IPR050174">
    <property type="entry name" value="Protocadherin/Cadherin-CA"/>
</dbReference>
<keyword evidence="5" id="KW-0732">Signal</keyword>
<dbReference type="Pfam" id="PF08266">
    <property type="entry name" value="Cadherin_2"/>
    <property type="match status" value="1"/>
</dbReference>
<keyword evidence="4" id="KW-0479">Metal-binding</keyword>
<dbReference type="CDD" id="cd11304">
    <property type="entry name" value="Cadherin_repeat"/>
    <property type="match status" value="5"/>
</dbReference>
<feature type="region of interest" description="Disordered" evidence="15">
    <location>
        <begin position="730"/>
        <end position="749"/>
    </location>
</feature>
<evidence type="ECO:0000259" key="17">
    <source>
        <dbReference type="PROSITE" id="PS50268"/>
    </source>
</evidence>
<dbReference type="FunFam" id="2.60.40.60:FF:000002">
    <property type="entry name" value="Protocadherin alpha 2"/>
    <property type="match status" value="1"/>
</dbReference>
<dbReference type="FunFam" id="2.60.40.60:FF:000088">
    <property type="entry name" value="protocadherin-19 isoform X2"/>
    <property type="match status" value="1"/>
</dbReference>
<dbReference type="PANTHER" id="PTHR24028:SF40">
    <property type="entry name" value="PROTOCADHERIN-19"/>
    <property type="match status" value="1"/>
</dbReference>
<dbReference type="Gene3D" id="2.60.40.60">
    <property type="entry name" value="Cadherins"/>
    <property type="match status" value="6"/>
</dbReference>
<dbReference type="PROSITE" id="PS50268">
    <property type="entry name" value="CADHERIN_2"/>
    <property type="match status" value="6"/>
</dbReference>
<feature type="domain" description="Cadherin" evidence="17">
    <location>
        <begin position="354"/>
        <end position="457"/>
    </location>
</feature>
<dbReference type="AlphaFoldDB" id="A0AAV3A7M0"/>
<organism evidence="18 19">
    <name type="scientific">Pyxicephalus adspersus</name>
    <name type="common">African bullfrog</name>
    <dbReference type="NCBI Taxonomy" id="30357"/>
    <lineage>
        <taxon>Eukaryota</taxon>
        <taxon>Metazoa</taxon>
        <taxon>Chordata</taxon>
        <taxon>Craniata</taxon>
        <taxon>Vertebrata</taxon>
        <taxon>Euteleostomi</taxon>
        <taxon>Amphibia</taxon>
        <taxon>Batrachia</taxon>
        <taxon>Anura</taxon>
        <taxon>Neobatrachia</taxon>
        <taxon>Ranoidea</taxon>
        <taxon>Pyxicephalidae</taxon>
        <taxon>Pyxicephalinae</taxon>
        <taxon>Pyxicephalus</taxon>
    </lineage>
</organism>
<reference evidence="18" key="1">
    <citation type="thesis" date="2020" institute="ProQuest LLC" country="789 East Eisenhower Parkway, Ann Arbor, MI, USA">
        <title>Comparative Genomics and Chromosome Evolution.</title>
        <authorList>
            <person name="Mudd A.B."/>
        </authorList>
    </citation>
    <scope>NUCLEOTIDE SEQUENCE</scope>
    <source>
        <strain evidence="18">1538</strain>
        <tissue evidence="18">Blood</tissue>
    </source>
</reference>
<dbReference type="InterPro" id="IPR020894">
    <property type="entry name" value="Cadherin_CS"/>
</dbReference>
<dbReference type="InterPro" id="IPR013164">
    <property type="entry name" value="Cadherin_N"/>
</dbReference>
<dbReference type="FunFam" id="2.60.40.60:FF:000360">
    <property type="entry name" value="Protocadherin 19"/>
    <property type="match status" value="1"/>
</dbReference>
<evidence type="ECO:0000256" key="6">
    <source>
        <dbReference type="ARBA" id="ARBA00022737"/>
    </source>
</evidence>
<keyword evidence="9 16" id="KW-1133">Transmembrane helix</keyword>
<dbReference type="PROSITE" id="PS00232">
    <property type="entry name" value="CADHERIN_1"/>
    <property type="match status" value="2"/>
</dbReference>
<keyword evidence="11" id="KW-1015">Disulfide bond</keyword>
<evidence type="ECO:0000256" key="10">
    <source>
        <dbReference type="ARBA" id="ARBA00023136"/>
    </source>
</evidence>
<keyword evidence="2" id="KW-1003">Cell membrane</keyword>
<evidence type="ECO:0000256" key="4">
    <source>
        <dbReference type="ARBA" id="ARBA00022723"/>
    </source>
</evidence>
<dbReference type="FunFam" id="2.60.40.60:FF:000099">
    <property type="entry name" value="protocadherin-19 isoform X2"/>
    <property type="match status" value="1"/>
</dbReference>
<keyword evidence="3 16" id="KW-0812">Transmembrane</keyword>
<dbReference type="EMBL" id="DYDO01000007">
    <property type="protein sequence ID" value="DBA20376.1"/>
    <property type="molecule type" value="Genomic_DNA"/>
</dbReference>
<evidence type="ECO:0000256" key="13">
    <source>
        <dbReference type="ARBA" id="ARBA00072300"/>
    </source>
</evidence>
<dbReference type="SMART" id="SM00112">
    <property type="entry name" value="CA"/>
    <property type="match status" value="6"/>
</dbReference>
<gene>
    <name evidence="18" type="ORF">GDO54_017164</name>
</gene>
<keyword evidence="8" id="KW-0130">Cell adhesion</keyword>
<dbReference type="FunFam" id="2.60.40.60:FF:000001">
    <property type="entry name" value="Protocadherin alpha 2"/>
    <property type="match status" value="1"/>
</dbReference>
<dbReference type="Pfam" id="PF00028">
    <property type="entry name" value="Cadherin"/>
    <property type="match status" value="5"/>
</dbReference>
<comment type="caution">
    <text evidence="18">The sequence shown here is derived from an EMBL/GenBank/DDBJ whole genome shotgun (WGS) entry which is preliminary data.</text>
</comment>
<accession>A0AAV3A7M0</accession>
<evidence type="ECO:0000256" key="1">
    <source>
        <dbReference type="ARBA" id="ARBA00004251"/>
    </source>
</evidence>
<feature type="compositionally biased region" description="Basic and acidic residues" evidence="15">
    <location>
        <begin position="734"/>
        <end position="749"/>
    </location>
</feature>
<keyword evidence="6" id="KW-0677">Repeat</keyword>
<feature type="domain" description="Cadherin" evidence="17">
    <location>
        <begin position="573"/>
        <end position="676"/>
    </location>
</feature>
<dbReference type="InterPro" id="IPR015919">
    <property type="entry name" value="Cadherin-like_sf"/>
</dbReference>
<dbReference type="PANTHER" id="PTHR24028">
    <property type="entry name" value="CADHERIN-87A"/>
    <property type="match status" value="1"/>
</dbReference>